<proteinExistence type="predicted"/>
<name>A0ABR4H3D2_9EURO</name>
<sequence>MPSHSLTISLVPSHVSSLKLCLAHFVYPSLHFLNPPVPSYAALLHSSASVDLRIYISCSPNTIEGPNHMVKTADDPGALMLVKSYQPS</sequence>
<dbReference type="EMBL" id="JBFXLT010000079">
    <property type="protein sequence ID" value="KAL2809964.1"/>
    <property type="molecule type" value="Genomic_DNA"/>
</dbReference>
<keyword evidence="2" id="KW-1185">Reference proteome</keyword>
<dbReference type="Proteomes" id="UP001610334">
    <property type="component" value="Unassembled WGS sequence"/>
</dbReference>
<organism evidence="1 2">
    <name type="scientific">Aspergillus granulosus</name>
    <dbReference type="NCBI Taxonomy" id="176169"/>
    <lineage>
        <taxon>Eukaryota</taxon>
        <taxon>Fungi</taxon>
        <taxon>Dikarya</taxon>
        <taxon>Ascomycota</taxon>
        <taxon>Pezizomycotina</taxon>
        <taxon>Eurotiomycetes</taxon>
        <taxon>Eurotiomycetidae</taxon>
        <taxon>Eurotiales</taxon>
        <taxon>Aspergillaceae</taxon>
        <taxon>Aspergillus</taxon>
        <taxon>Aspergillus subgen. Nidulantes</taxon>
    </lineage>
</organism>
<protein>
    <submittedName>
        <fullName evidence="1">Uncharacterized protein</fullName>
    </submittedName>
</protein>
<evidence type="ECO:0000313" key="2">
    <source>
        <dbReference type="Proteomes" id="UP001610334"/>
    </source>
</evidence>
<reference evidence="1 2" key="1">
    <citation type="submission" date="2024-07" db="EMBL/GenBank/DDBJ databases">
        <title>Section-level genome sequencing and comparative genomics of Aspergillus sections Usti and Cavernicolus.</title>
        <authorList>
            <consortium name="Lawrence Berkeley National Laboratory"/>
            <person name="Nybo J.L."/>
            <person name="Vesth T.C."/>
            <person name="Theobald S."/>
            <person name="Frisvad J.C."/>
            <person name="Larsen T.O."/>
            <person name="Kjaerboelling I."/>
            <person name="Rothschild-Mancinelli K."/>
            <person name="Lyhne E.K."/>
            <person name="Kogle M.E."/>
            <person name="Barry K."/>
            <person name="Clum A."/>
            <person name="Na H."/>
            <person name="Ledsgaard L."/>
            <person name="Lin J."/>
            <person name="Lipzen A."/>
            <person name="Kuo A."/>
            <person name="Riley R."/>
            <person name="Mondo S."/>
            <person name="Labutti K."/>
            <person name="Haridas S."/>
            <person name="Pangalinan J."/>
            <person name="Salamov A.A."/>
            <person name="Simmons B.A."/>
            <person name="Magnuson J.K."/>
            <person name="Chen J."/>
            <person name="Drula E."/>
            <person name="Henrissat B."/>
            <person name="Wiebenga A."/>
            <person name="Lubbers R.J."/>
            <person name="Gomes A.C."/>
            <person name="Makela M.R."/>
            <person name="Stajich J."/>
            <person name="Grigoriev I.V."/>
            <person name="Mortensen U.H."/>
            <person name="De Vries R.P."/>
            <person name="Baker S.E."/>
            <person name="Andersen M.R."/>
        </authorList>
    </citation>
    <scope>NUCLEOTIDE SEQUENCE [LARGE SCALE GENOMIC DNA]</scope>
    <source>
        <strain evidence="1 2">CBS 588.65</strain>
    </source>
</reference>
<gene>
    <name evidence="1" type="ORF">BJX63DRAFT_332644</name>
</gene>
<accession>A0ABR4H3D2</accession>
<evidence type="ECO:0000313" key="1">
    <source>
        <dbReference type="EMBL" id="KAL2809964.1"/>
    </source>
</evidence>
<comment type="caution">
    <text evidence="1">The sequence shown here is derived from an EMBL/GenBank/DDBJ whole genome shotgun (WGS) entry which is preliminary data.</text>
</comment>